<keyword evidence="2" id="KW-1185">Reference proteome</keyword>
<gene>
    <name evidence="1" type="ORF">TIFTF001_051091</name>
</gene>
<reference evidence="1" key="1">
    <citation type="submission" date="2023-07" db="EMBL/GenBank/DDBJ databases">
        <title>draft genome sequence of fig (Ficus carica).</title>
        <authorList>
            <person name="Takahashi T."/>
            <person name="Nishimura K."/>
        </authorList>
    </citation>
    <scope>NUCLEOTIDE SEQUENCE</scope>
</reference>
<dbReference type="AlphaFoldDB" id="A0AA87Z3R5"/>
<dbReference type="Proteomes" id="UP001187192">
    <property type="component" value="Unassembled WGS sequence"/>
</dbReference>
<accession>A0AA87Z3R5</accession>
<evidence type="ECO:0000313" key="2">
    <source>
        <dbReference type="Proteomes" id="UP001187192"/>
    </source>
</evidence>
<sequence length="73" mass="8151">MRIGIWFGVWFEGQIRFRNGGQVSRRWSVSDFGVRIQDQGSGWRAASGFEVASGIGIEIEVGFRDMGGGWVLK</sequence>
<protein>
    <submittedName>
        <fullName evidence="1">Uncharacterized protein</fullName>
    </submittedName>
</protein>
<dbReference type="EMBL" id="BTGU01009097">
    <property type="protein sequence ID" value="GMN21181.1"/>
    <property type="molecule type" value="Genomic_DNA"/>
</dbReference>
<evidence type="ECO:0000313" key="1">
    <source>
        <dbReference type="EMBL" id="GMN21181.1"/>
    </source>
</evidence>
<organism evidence="1 2">
    <name type="scientific">Ficus carica</name>
    <name type="common">Common fig</name>
    <dbReference type="NCBI Taxonomy" id="3494"/>
    <lineage>
        <taxon>Eukaryota</taxon>
        <taxon>Viridiplantae</taxon>
        <taxon>Streptophyta</taxon>
        <taxon>Embryophyta</taxon>
        <taxon>Tracheophyta</taxon>
        <taxon>Spermatophyta</taxon>
        <taxon>Magnoliopsida</taxon>
        <taxon>eudicotyledons</taxon>
        <taxon>Gunneridae</taxon>
        <taxon>Pentapetalae</taxon>
        <taxon>rosids</taxon>
        <taxon>fabids</taxon>
        <taxon>Rosales</taxon>
        <taxon>Moraceae</taxon>
        <taxon>Ficeae</taxon>
        <taxon>Ficus</taxon>
    </lineage>
</organism>
<comment type="caution">
    <text evidence="1">The sequence shown here is derived from an EMBL/GenBank/DDBJ whole genome shotgun (WGS) entry which is preliminary data.</text>
</comment>
<name>A0AA87Z3R5_FICCA</name>
<proteinExistence type="predicted"/>